<evidence type="ECO:0000256" key="5">
    <source>
        <dbReference type="ARBA" id="ARBA00022737"/>
    </source>
</evidence>
<dbReference type="PROSITE" id="PS50102">
    <property type="entry name" value="RRM"/>
    <property type="match status" value="5"/>
</dbReference>
<keyword evidence="5" id="KW-0677">Repeat</keyword>
<dbReference type="FunFam" id="3.30.70.330:FF:000459">
    <property type="entry name" value="Multiple RNA-binding domain-containing protein 1"/>
    <property type="match status" value="1"/>
</dbReference>
<dbReference type="AlphaFoldDB" id="A0AA37P7C2"/>
<keyword evidence="7" id="KW-0539">Nucleus</keyword>
<gene>
    <name evidence="13" type="ORF">ColSpa_03325</name>
</gene>
<dbReference type="GeneID" id="73324127"/>
<sequence>MAAPTTAPTTTMETSRIFVRGLPPKITEADFRHHFSAGGREVTDVKVIPQRRIGYVGYKTPEVAAKAVKYFNRSFIRMSRINVELARPVCRDSAKKRNEFHMLMLIPLFQITDPTLQHAKGVAGQVFVATPSGSATQALPSIEEKDAKKKRKREDLDESDPKLREFLQVMGPSKNAANEMSDVMDPVAVKEQKKLLQDGESDDEYEAIPSRPEKRQMRETPKGEQRSAPTPEKDEAMSDAAPVPGSTENVFQEQAPAAPTDAATTDDDWLRSRTNRLLDLVDDDEVLQPPVQQNSGETAGSVSMEQQKQPAKAPELPKGETKGGAAVEDAPGPSEKVEENDTFATIKRNARLFVRNLPFGANEEDLRTHFGQYGELQEVHLPVTAGGASKGFAMVQFTSGESAVVAFQSTDGQTFQGRLLHVLPAEGKRDAGLDEFAISKLPLKKQNLIRKKAEAASSTFNWNSLYMNQDAVNASVASRLGVSKSELLDPTSADAGVKQAIAETSIIQETKAYFVSNGVDLDAFKSQKRGDTTILVKNFPFGTTMEELRTMFEEHGTVLRVLMPPSGTIAIVEFAQPAHAKAAFAKLAYRRIKDTVLFLEKGPKDLFKNDASVDMTQGKEDRPTGVQKLSVTELLGRDEQGETDIETTSLFVRNLNFSTTTEKLAETFTPLDGFVSARVKTKMDPKKPGQVLSMGFGFVIFKTKEQAQAALKAMDGFVLEGHTLAVKASHKGQDAAEERRREDKARKTAGQRTKIVIKNLPFEATKKDIRTLFGTYGQLRAVRLPKKFGNSTRGFAFAEFVTPREAENALNALRDTHLLGRRLVLDYAEAEAVDAEEEIAKMQRKIGGQVNKVAISQLMGQNRKRVNIGGDNADEMDM</sequence>
<evidence type="ECO:0000256" key="4">
    <source>
        <dbReference type="ARBA" id="ARBA00022552"/>
    </source>
</evidence>
<evidence type="ECO:0000256" key="3">
    <source>
        <dbReference type="ARBA" id="ARBA00013428"/>
    </source>
</evidence>
<keyword evidence="6 10" id="KW-0694">RNA-binding</keyword>
<feature type="region of interest" description="Disordered" evidence="11">
    <location>
        <begin position="729"/>
        <end position="750"/>
    </location>
</feature>
<keyword evidence="4" id="KW-0698">rRNA processing</keyword>
<dbReference type="GO" id="GO:0006364">
    <property type="term" value="P:rRNA processing"/>
    <property type="evidence" value="ECO:0007669"/>
    <property type="project" value="UniProtKB-KW"/>
</dbReference>
<feature type="compositionally biased region" description="Basic and acidic residues" evidence="11">
    <location>
        <begin position="211"/>
        <end position="236"/>
    </location>
</feature>
<feature type="compositionally biased region" description="Basic and acidic residues" evidence="11">
    <location>
        <begin position="731"/>
        <end position="746"/>
    </location>
</feature>
<comment type="caution">
    <text evidence="13">The sequence shown here is derived from an EMBL/GenBank/DDBJ whole genome shotgun (WGS) entry which is preliminary data.</text>
</comment>
<evidence type="ECO:0000256" key="10">
    <source>
        <dbReference type="PROSITE-ProRule" id="PRU00176"/>
    </source>
</evidence>
<feature type="domain" description="RRM" evidence="12">
    <location>
        <begin position="648"/>
        <end position="731"/>
    </location>
</feature>
<dbReference type="SUPFAM" id="SSF54928">
    <property type="entry name" value="RNA-binding domain, RBD"/>
    <property type="match status" value="3"/>
</dbReference>
<organism evidence="13 14">
    <name type="scientific">Colletotrichum spaethianum</name>
    <dbReference type="NCBI Taxonomy" id="700344"/>
    <lineage>
        <taxon>Eukaryota</taxon>
        <taxon>Fungi</taxon>
        <taxon>Dikarya</taxon>
        <taxon>Ascomycota</taxon>
        <taxon>Pezizomycotina</taxon>
        <taxon>Sordariomycetes</taxon>
        <taxon>Hypocreomycetidae</taxon>
        <taxon>Glomerellales</taxon>
        <taxon>Glomerellaceae</taxon>
        <taxon>Colletotrichum</taxon>
        <taxon>Colletotrichum spaethianum species complex</taxon>
    </lineage>
</organism>
<dbReference type="FunFam" id="3.30.70.330:FF:000247">
    <property type="entry name" value="Multiple RNA-binding domain-containing protein 1"/>
    <property type="match status" value="1"/>
</dbReference>
<name>A0AA37P7C2_9PEZI</name>
<accession>A0AA37P7C2</accession>
<feature type="compositionally biased region" description="Basic and acidic residues" evidence="11">
    <location>
        <begin position="142"/>
        <end position="163"/>
    </location>
</feature>
<evidence type="ECO:0000313" key="14">
    <source>
        <dbReference type="Proteomes" id="UP001055115"/>
    </source>
</evidence>
<dbReference type="GO" id="GO:1990904">
    <property type="term" value="C:ribonucleoprotein complex"/>
    <property type="evidence" value="ECO:0007669"/>
    <property type="project" value="UniProtKB-KW"/>
</dbReference>
<feature type="domain" description="RRM" evidence="12">
    <location>
        <begin position="753"/>
        <end position="830"/>
    </location>
</feature>
<feature type="domain" description="RRM" evidence="12">
    <location>
        <begin position="532"/>
        <end position="604"/>
    </location>
</feature>
<dbReference type="InterPro" id="IPR000504">
    <property type="entry name" value="RRM_dom"/>
</dbReference>
<evidence type="ECO:0000256" key="6">
    <source>
        <dbReference type="ARBA" id="ARBA00022884"/>
    </source>
</evidence>
<dbReference type="FunFam" id="3.30.70.330:FF:000452">
    <property type="entry name" value="Multiple RNA-binding domain-containing protein 1"/>
    <property type="match status" value="1"/>
</dbReference>
<feature type="compositionally biased region" description="Polar residues" evidence="11">
    <location>
        <begin position="294"/>
        <end position="309"/>
    </location>
</feature>
<comment type="similarity">
    <text evidence="2">Belongs to the RRM MRD1 family.</text>
</comment>
<dbReference type="CDD" id="cd12568">
    <property type="entry name" value="RRM3_MRD1"/>
    <property type="match status" value="1"/>
</dbReference>
<dbReference type="EMBL" id="BQXU01000006">
    <property type="protein sequence ID" value="GKT43144.1"/>
    <property type="molecule type" value="Genomic_DNA"/>
</dbReference>
<evidence type="ECO:0000256" key="7">
    <source>
        <dbReference type="ARBA" id="ARBA00023242"/>
    </source>
</evidence>
<comment type="subcellular location">
    <subcellularLocation>
        <location evidence="1">Nucleus</location>
    </subcellularLocation>
</comment>
<dbReference type="Proteomes" id="UP001055115">
    <property type="component" value="Unassembled WGS sequence"/>
</dbReference>
<proteinExistence type="inferred from homology"/>
<evidence type="ECO:0000256" key="8">
    <source>
        <dbReference type="ARBA" id="ARBA00023274"/>
    </source>
</evidence>
<evidence type="ECO:0000256" key="1">
    <source>
        <dbReference type="ARBA" id="ARBA00004123"/>
    </source>
</evidence>
<feature type="region of interest" description="Disordered" evidence="11">
    <location>
        <begin position="195"/>
        <end position="247"/>
    </location>
</feature>
<dbReference type="RefSeq" id="XP_049125494.1">
    <property type="nucleotide sequence ID" value="XM_049269537.1"/>
</dbReference>
<feature type="region of interest" description="Disordered" evidence="11">
    <location>
        <begin position="281"/>
        <end position="340"/>
    </location>
</feature>
<keyword evidence="8" id="KW-0687">Ribonucleoprotein</keyword>
<reference evidence="13 14" key="1">
    <citation type="submission" date="2022-03" db="EMBL/GenBank/DDBJ databases">
        <title>Genome data of Colletotrichum spp.</title>
        <authorList>
            <person name="Utami Y.D."/>
            <person name="Hiruma K."/>
        </authorList>
    </citation>
    <scope>NUCLEOTIDE SEQUENCE [LARGE SCALE GENOMIC DNA]</scope>
    <source>
        <strain evidence="13 14">MAFF 239500</strain>
    </source>
</reference>
<dbReference type="Gene3D" id="3.30.70.330">
    <property type="match status" value="5"/>
</dbReference>
<feature type="domain" description="RRM" evidence="12">
    <location>
        <begin position="350"/>
        <end position="427"/>
    </location>
</feature>
<dbReference type="Pfam" id="PF00076">
    <property type="entry name" value="RRM_1"/>
    <property type="match status" value="5"/>
</dbReference>
<comment type="function">
    <text evidence="9">Involved in pre-rRNA processing.</text>
</comment>
<protein>
    <recommendedName>
        <fullName evidence="3">Multiple RNA-binding domain-containing protein 1</fullName>
    </recommendedName>
</protein>
<dbReference type="GO" id="GO:0003723">
    <property type="term" value="F:RNA binding"/>
    <property type="evidence" value="ECO:0007669"/>
    <property type="project" value="UniProtKB-UniRule"/>
</dbReference>
<keyword evidence="14" id="KW-1185">Reference proteome</keyword>
<dbReference type="InterPro" id="IPR012677">
    <property type="entry name" value="Nucleotide-bd_a/b_plait_sf"/>
</dbReference>
<dbReference type="GO" id="GO:0005634">
    <property type="term" value="C:nucleus"/>
    <property type="evidence" value="ECO:0007669"/>
    <property type="project" value="UniProtKB-SubCell"/>
</dbReference>
<feature type="region of interest" description="Disordered" evidence="11">
    <location>
        <begin position="137"/>
        <end position="163"/>
    </location>
</feature>
<evidence type="ECO:0000259" key="12">
    <source>
        <dbReference type="PROSITE" id="PS50102"/>
    </source>
</evidence>
<dbReference type="PANTHER" id="PTHR10352">
    <property type="entry name" value="EUKARYOTIC TRANSLATION INITIATION FACTOR 3 SUBUNIT G"/>
    <property type="match status" value="1"/>
</dbReference>
<evidence type="ECO:0000256" key="2">
    <source>
        <dbReference type="ARBA" id="ARBA00008033"/>
    </source>
</evidence>
<evidence type="ECO:0000256" key="11">
    <source>
        <dbReference type="SAM" id="MobiDB-lite"/>
    </source>
</evidence>
<dbReference type="InterPro" id="IPR035979">
    <property type="entry name" value="RBD_domain_sf"/>
</dbReference>
<feature type="domain" description="RRM" evidence="12">
    <location>
        <begin position="15"/>
        <end position="88"/>
    </location>
</feature>
<dbReference type="InterPro" id="IPR034482">
    <property type="entry name" value="Mrd1_RRM3"/>
</dbReference>
<evidence type="ECO:0000313" key="13">
    <source>
        <dbReference type="EMBL" id="GKT43144.1"/>
    </source>
</evidence>
<dbReference type="SMART" id="SM00360">
    <property type="entry name" value="RRM"/>
    <property type="match status" value="5"/>
</dbReference>
<evidence type="ECO:0000256" key="9">
    <source>
        <dbReference type="ARBA" id="ARBA00057379"/>
    </source>
</evidence>